<dbReference type="Pfam" id="PF20151">
    <property type="entry name" value="DUF6533"/>
    <property type="match status" value="1"/>
</dbReference>
<keyword evidence="1" id="KW-1133">Transmembrane helix</keyword>
<dbReference type="RefSeq" id="XP_047772676.1">
    <property type="nucleotide sequence ID" value="XM_047928174.1"/>
</dbReference>
<feature type="transmembrane region" description="Helical" evidence="1">
    <location>
        <begin position="227"/>
        <end position="246"/>
    </location>
</feature>
<gene>
    <name evidence="3" type="ORF">C8Q71DRAFT_863495</name>
</gene>
<dbReference type="EMBL" id="JADCUA010000042">
    <property type="protein sequence ID" value="KAH9829174.1"/>
    <property type="molecule type" value="Genomic_DNA"/>
</dbReference>
<keyword evidence="1" id="KW-0812">Transmembrane</keyword>
<feature type="transmembrane region" description="Helical" evidence="1">
    <location>
        <begin position="15"/>
        <end position="36"/>
    </location>
</feature>
<organism evidence="3 4">
    <name type="scientific">Rhodofomes roseus</name>
    <dbReference type="NCBI Taxonomy" id="34475"/>
    <lineage>
        <taxon>Eukaryota</taxon>
        <taxon>Fungi</taxon>
        <taxon>Dikarya</taxon>
        <taxon>Basidiomycota</taxon>
        <taxon>Agaricomycotina</taxon>
        <taxon>Agaricomycetes</taxon>
        <taxon>Polyporales</taxon>
        <taxon>Rhodofomes</taxon>
    </lineage>
</organism>
<reference evidence="3 4" key="1">
    <citation type="journal article" date="2021" name="Environ. Microbiol.">
        <title>Gene family expansions and transcriptome signatures uncover fungal adaptations to wood decay.</title>
        <authorList>
            <person name="Hage H."/>
            <person name="Miyauchi S."/>
            <person name="Viragh M."/>
            <person name="Drula E."/>
            <person name="Min B."/>
            <person name="Chaduli D."/>
            <person name="Navarro D."/>
            <person name="Favel A."/>
            <person name="Norest M."/>
            <person name="Lesage-Meessen L."/>
            <person name="Balint B."/>
            <person name="Merenyi Z."/>
            <person name="de Eugenio L."/>
            <person name="Morin E."/>
            <person name="Martinez A.T."/>
            <person name="Baldrian P."/>
            <person name="Stursova M."/>
            <person name="Martinez M.J."/>
            <person name="Novotny C."/>
            <person name="Magnuson J.K."/>
            <person name="Spatafora J.W."/>
            <person name="Maurice S."/>
            <person name="Pangilinan J."/>
            <person name="Andreopoulos W."/>
            <person name="LaButti K."/>
            <person name="Hundley H."/>
            <person name="Na H."/>
            <person name="Kuo A."/>
            <person name="Barry K."/>
            <person name="Lipzen A."/>
            <person name="Henrissat B."/>
            <person name="Riley R."/>
            <person name="Ahrendt S."/>
            <person name="Nagy L.G."/>
            <person name="Grigoriev I.V."/>
            <person name="Martin F."/>
            <person name="Rosso M.N."/>
        </authorList>
    </citation>
    <scope>NUCLEOTIDE SEQUENCE [LARGE SCALE GENOMIC DNA]</scope>
    <source>
        <strain evidence="3 4">CIRM-BRFM 1785</strain>
    </source>
</reference>
<evidence type="ECO:0000313" key="3">
    <source>
        <dbReference type="EMBL" id="KAH9829174.1"/>
    </source>
</evidence>
<evidence type="ECO:0000313" key="4">
    <source>
        <dbReference type="Proteomes" id="UP000814176"/>
    </source>
</evidence>
<evidence type="ECO:0000259" key="2">
    <source>
        <dbReference type="Pfam" id="PF20151"/>
    </source>
</evidence>
<accession>A0ABQ8JY50</accession>
<protein>
    <recommendedName>
        <fullName evidence="2">DUF6533 domain-containing protein</fullName>
    </recommendedName>
</protein>
<dbReference type="InterPro" id="IPR045340">
    <property type="entry name" value="DUF6533"/>
</dbReference>
<dbReference type="GeneID" id="72008906"/>
<feature type="transmembrane region" description="Helical" evidence="1">
    <location>
        <begin position="97"/>
        <end position="120"/>
    </location>
</feature>
<comment type="caution">
    <text evidence="3">The sequence shown here is derived from an EMBL/GenBank/DDBJ whole genome shotgun (WGS) entry which is preliminary data.</text>
</comment>
<feature type="domain" description="DUF6533" evidence="2">
    <location>
        <begin position="30"/>
        <end position="72"/>
    </location>
</feature>
<evidence type="ECO:0000256" key="1">
    <source>
        <dbReference type="SAM" id="Phobius"/>
    </source>
</evidence>
<keyword evidence="4" id="KW-1185">Reference proteome</keyword>
<sequence>MSNNPQLIYQLDSELVQQFLFAAPFGNCLSALYIYNRLITFDHEVNLIWRRPSHRRTPVVPILYVLMHVSTPLYFLINITTWWDLDCKVITLIHPVYALSLAGGADTCVMYLTWGAISALRVYAINPQDWKVPAVVFALSLVPVATNLHRNILMVWEVPPPTFICTITNHVPARVQSICMLTCLEIATRVSTTAVDALVLLATWRVTYGVKRMSWHMLKTDIPITLLLMRDGTLYFGTLLVLNIFSALHTNPDPRDPQAIQDFDNFIYSFTTLLLSRLFFNLREVTLLQSTGLCADQASGDADVSALSWQPAQSADLSDPAGRLSSRSTTLGSLGSLALTSEVYVSSTMLAEFEGGRSRDRADTCNGSIPDASLRPASGNNAEEGVIGYVEDGGFR</sequence>
<keyword evidence="1" id="KW-0472">Membrane</keyword>
<proteinExistence type="predicted"/>
<name>A0ABQ8JY50_9APHY</name>
<feature type="transmembrane region" description="Helical" evidence="1">
    <location>
        <begin position="266"/>
        <end position="282"/>
    </location>
</feature>
<feature type="transmembrane region" description="Helical" evidence="1">
    <location>
        <begin position="57"/>
        <end position="77"/>
    </location>
</feature>
<dbReference type="Proteomes" id="UP000814176">
    <property type="component" value="Unassembled WGS sequence"/>
</dbReference>